<feature type="transmembrane region" description="Helical" evidence="5">
    <location>
        <begin position="64"/>
        <end position="94"/>
    </location>
</feature>
<reference evidence="7" key="2">
    <citation type="journal article" date="2020" name="Nat. Commun.">
        <title>Large-scale genome sequencing of mycorrhizal fungi provides insights into the early evolution of symbiotic traits.</title>
        <authorList>
            <person name="Miyauchi S."/>
            <person name="Kiss E."/>
            <person name="Kuo A."/>
            <person name="Drula E."/>
            <person name="Kohler A."/>
            <person name="Sanchez-Garcia M."/>
            <person name="Morin E."/>
            <person name="Andreopoulos B."/>
            <person name="Barry K.W."/>
            <person name="Bonito G."/>
            <person name="Buee M."/>
            <person name="Carver A."/>
            <person name="Chen C."/>
            <person name="Cichocki N."/>
            <person name="Clum A."/>
            <person name="Culley D."/>
            <person name="Crous P.W."/>
            <person name="Fauchery L."/>
            <person name="Girlanda M."/>
            <person name="Hayes R.D."/>
            <person name="Keri Z."/>
            <person name="LaButti K."/>
            <person name="Lipzen A."/>
            <person name="Lombard V."/>
            <person name="Magnuson J."/>
            <person name="Maillard F."/>
            <person name="Murat C."/>
            <person name="Nolan M."/>
            <person name="Ohm R.A."/>
            <person name="Pangilinan J."/>
            <person name="Pereira M.F."/>
            <person name="Perotto S."/>
            <person name="Peter M."/>
            <person name="Pfister S."/>
            <person name="Riley R."/>
            <person name="Sitrit Y."/>
            <person name="Stielow J.B."/>
            <person name="Szollosi G."/>
            <person name="Zifcakova L."/>
            <person name="Stursova M."/>
            <person name="Spatafora J.W."/>
            <person name="Tedersoo L."/>
            <person name="Vaario L.M."/>
            <person name="Yamada A."/>
            <person name="Yan M."/>
            <person name="Wang P."/>
            <person name="Xu J."/>
            <person name="Bruns T."/>
            <person name="Baldrian P."/>
            <person name="Vilgalys R."/>
            <person name="Dunand C."/>
            <person name="Henrissat B."/>
            <person name="Grigoriev I.V."/>
            <person name="Hibbett D."/>
            <person name="Nagy L.G."/>
            <person name="Martin F.M."/>
        </authorList>
    </citation>
    <scope>NUCLEOTIDE SEQUENCE</scope>
    <source>
        <strain evidence="7">Prilba</strain>
    </source>
</reference>
<feature type="transmembrane region" description="Helical" evidence="5">
    <location>
        <begin position="272"/>
        <end position="292"/>
    </location>
</feature>
<accession>A0A9P5TB50</accession>
<feature type="transmembrane region" description="Helical" evidence="5">
    <location>
        <begin position="25"/>
        <end position="52"/>
    </location>
</feature>
<evidence type="ECO:0000256" key="3">
    <source>
        <dbReference type="ARBA" id="ARBA00022989"/>
    </source>
</evidence>
<dbReference type="EMBL" id="WHVB01000005">
    <property type="protein sequence ID" value="KAF8482469.1"/>
    <property type="molecule type" value="Genomic_DNA"/>
</dbReference>
<feature type="transmembrane region" description="Helical" evidence="5">
    <location>
        <begin position="393"/>
        <end position="414"/>
    </location>
</feature>
<dbReference type="InterPro" id="IPR036259">
    <property type="entry name" value="MFS_trans_sf"/>
</dbReference>
<dbReference type="PRINTS" id="PR01036">
    <property type="entry name" value="TCRTETB"/>
</dbReference>
<feature type="transmembrane region" description="Helical" evidence="5">
    <location>
        <begin position="173"/>
        <end position="191"/>
    </location>
</feature>
<dbReference type="Gene3D" id="1.20.1250.20">
    <property type="entry name" value="MFS general substrate transporter like domains"/>
    <property type="match status" value="1"/>
</dbReference>
<feature type="transmembrane region" description="Helical" evidence="5">
    <location>
        <begin position="114"/>
        <end position="133"/>
    </location>
</feature>
<feature type="transmembrane region" description="Helical" evidence="5">
    <location>
        <begin position="333"/>
        <end position="354"/>
    </location>
</feature>
<dbReference type="InterPro" id="IPR011701">
    <property type="entry name" value="MFS"/>
</dbReference>
<dbReference type="GO" id="GO:0022857">
    <property type="term" value="F:transmembrane transporter activity"/>
    <property type="evidence" value="ECO:0007669"/>
    <property type="project" value="InterPro"/>
</dbReference>
<evidence type="ECO:0000259" key="6">
    <source>
        <dbReference type="PROSITE" id="PS50850"/>
    </source>
</evidence>
<proteinExistence type="predicted"/>
<keyword evidence="2 5" id="KW-0812">Transmembrane</keyword>
<feature type="transmembrane region" description="Helical" evidence="5">
    <location>
        <begin position="426"/>
        <end position="446"/>
    </location>
</feature>
<gene>
    <name evidence="7" type="ORF">DFH94DRAFT_851959</name>
</gene>
<dbReference type="GO" id="GO:0005886">
    <property type="term" value="C:plasma membrane"/>
    <property type="evidence" value="ECO:0007669"/>
    <property type="project" value="TreeGrafter"/>
</dbReference>
<keyword evidence="3 5" id="KW-1133">Transmembrane helix</keyword>
<evidence type="ECO:0000313" key="8">
    <source>
        <dbReference type="Proteomes" id="UP000759537"/>
    </source>
</evidence>
<dbReference type="Pfam" id="PF07690">
    <property type="entry name" value="MFS_1"/>
    <property type="match status" value="1"/>
</dbReference>
<feature type="transmembrane region" description="Helical" evidence="5">
    <location>
        <begin position="242"/>
        <end position="260"/>
    </location>
</feature>
<comment type="subcellular location">
    <subcellularLocation>
        <location evidence="1">Membrane</location>
        <topology evidence="1">Multi-pass membrane protein</topology>
    </subcellularLocation>
</comment>
<comment type="caution">
    <text evidence="7">The sequence shown here is derived from an EMBL/GenBank/DDBJ whole genome shotgun (WGS) entry which is preliminary data.</text>
</comment>
<feature type="domain" description="Major facilitator superfamily (MFS) profile" evidence="6">
    <location>
        <begin position="30"/>
        <end position="555"/>
    </location>
</feature>
<dbReference type="InterPro" id="IPR020846">
    <property type="entry name" value="MFS_dom"/>
</dbReference>
<dbReference type="PANTHER" id="PTHR23501:SF102">
    <property type="entry name" value="DRUG TRANSPORTER, PUTATIVE (AFU_ORTHOLOGUE AFUA_3G08530)-RELATED"/>
    <property type="match status" value="1"/>
</dbReference>
<evidence type="ECO:0000256" key="5">
    <source>
        <dbReference type="SAM" id="Phobius"/>
    </source>
</evidence>
<evidence type="ECO:0000256" key="2">
    <source>
        <dbReference type="ARBA" id="ARBA00022692"/>
    </source>
</evidence>
<dbReference type="Proteomes" id="UP000759537">
    <property type="component" value="Unassembled WGS sequence"/>
</dbReference>
<evidence type="ECO:0000313" key="7">
    <source>
        <dbReference type="EMBL" id="KAF8482469.1"/>
    </source>
</evidence>
<sequence>MDSPPPRSSSPKPPNNLSHGVPKDWKFWCIIFSLALSVLLTAIEFTSIGAALPTITRSLKGEQFVWVGSAYALGSTALVPLCGGLSQVLFISFANAEEIAHYVTFTPKIIGRRPIMLSAILLFSLGSTICGAASSMNMLIAGRGVQGLGAGAITSSVQIMLSDLVTLRERGTFSGLMALSWAIGGGVGPVIGGSLAQSGKWRWLFYLNLPICAFNATMVLLFLRLKTPPATLREKLSKMDMIGNLLVTGSTTSVVIGLTWGGVQYPWSSGRVLSPLVIGLIGLVVFVIYEIYFCKPPVVSPFADSRQFFSIGFNIPLKVPIVMRMDWTGASGYLQNFLMAVVLATLSYWFAVFFEACKDKSPSAAGVDLFGLSYSISLIAIVAGIAVKKTGKYLAPIYIGWMFTVIGAGLLTTLRADSSLAKSIGFQLVIGGGIGIIYVVTLFPILASIPVTQSAPAMALYVFSRNFGYIWGVTAGGAIIQNELKRNLPASFLAQFPQGVEIAFETIPTIPSLKQPLKDAVRNTFGIALKVVWQLVLGVAIAGFICSIGMKQLQLHTQIDEDWGREDLPVDHRWSQTASKLTQQTESVKEARSA</sequence>
<dbReference type="AlphaFoldDB" id="A0A9P5TB50"/>
<protein>
    <submittedName>
        <fullName evidence="7">Major facilitator superfamily domain-containing protein</fullName>
    </submittedName>
</protein>
<evidence type="ECO:0000256" key="1">
    <source>
        <dbReference type="ARBA" id="ARBA00004141"/>
    </source>
</evidence>
<dbReference type="OrthoDB" id="3437016at2759"/>
<feature type="transmembrane region" description="Helical" evidence="5">
    <location>
        <begin position="203"/>
        <end position="222"/>
    </location>
</feature>
<name>A0A9P5TB50_9AGAM</name>
<feature type="transmembrane region" description="Helical" evidence="5">
    <location>
        <begin position="531"/>
        <end position="550"/>
    </location>
</feature>
<evidence type="ECO:0000256" key="4">
    <source>
        <dbReference type="ARBA" id="ARBA00023136"/>
    </source>
</evidence>
<keyword evidence="4 5" id="KW-0472">Membrane</keyword>
<dbReference type="PROSITE" id="PS50850">
    <property type="entry name" value="MFS"/>
    <property type="match status" value="1"/>
</dbReference>
<reference evidence="7" key="1">
    <citation type="submission" date="2019-10" db="EMBL/GenBank/DDBJ databases">
        <authorList>
            <consortium name="DOE Joint Genome Institute"/>
            <person name="Kuo A."/>
            <person name="Miyauchi S."/>
            <person name="Kiss E."/>
            <person name="Drula E."/>
            <person name="Kohler A."/>
            <person name="Sanchez-Garcia M."/>
            <person name="Andreopoulos B."/>
            <person name="Barry K.W."/>
            <person name="Bonito G."/>
            <person name="Buee M."/>
            <person name="Carver A."/>
            <person name="Chen C."/>
            <person name="Cichocki N."/>
            <person name="Clum A."/>
            <person name="Culley D."/>
            <person name="Crous P.W."/>
            <person name="Fauchery L."/>
            <person name="Girlanda M."/>
            <person name="Hayes R."/>
            <person name="Keri Z."/>
            <person name="LaButti K."/>
            <person name="Lipzen A."/>
            <person name="Lombard V."/>
            <person name="Magnuson J."/>
            <person name="Maillard F."/>
            <person name="Morin E."/>
            <person name="Murat C."/>
            <person name="Nolan M."/>
            <person name="Ohm R."/>
            <person name="Pangilinan J."/>
            <person name="Pereira M."/>
            <person name="Perotto S."/>
            <person name="Peter M."/>
            <person name="Riley R."/>
            <person name="Sitrit Y."/>
            <person name="Stielow B."/>
            <person name="Szollosi G."/>
            <person name="Zifcakova L."/>
            <person name="Stursova M."/>
            <person name="Spatafora J.W."/>
            <person name="Tedersoo L."/>
            <person name="Vaario L.-M."/>
            <person name="Yamada A."/>
            <person name="Yan M."/>
            <person name="Wang P."/>
            <person name="Xu J."/>
            <person name="Bruns T."/>
            <person name="Baldrian P."/>
            <person name="Vilgalys R."/>
            <person name="Henrissat B."/>
            <person name="Grigoriev I.V."/>
            <person name="Hibbett D."/>
            <person name="Nagy L.G."/>
            <person name="Martin F.M."/>
        </authorList>
    </citation>
    <scope>NUCLEOTIDE SEQUENCE</scope>
    <source>
        <strain evidence="7">Prilba</strain>
    </source>
</reference>
<feature type="transmembrane region" description="Helical" evidence="5">
    <location>
        <begin position="458"/>
        <end position="480"/>
    </location>
</feature>
<dbReference type="SUPFAM" id="SSF103473">
    <property type="entry name" value="MFS general substrate transporter"/>
    <property type="match status" value="1"/>
</dbReference>
<organism evidence="7 8">
    <name type="scientific">Russula ochroleuca</name>
    <dbReference type="NCBI Taxonomy" id="152965"/>
    <lineage>
        <taxon>Eukaryota</taxon>
        <taxon>Fungi</taxon>
        <taxon>Dikarya</taxon>
        <taxon>Basidiomycota</taxon>
        <taxon>Agaricomycotina</taxon>
        <taxon>Agaricomycetes</taxon>
        <taxon>Russulales</taxon>
        <taxon>Russulaceae</taxon>
        <taxon>Russula</taxon>
    </lineage>
</organism>
<dbReference type="PANTHER" id="PTHR23501">
    <property type="entry name" value="MAJOR FACILITATOR SUPERFAMILY"/>
    <property type="match status" value="1"/>
</dbReference>
<feature type="transmembrane region" description="Helical" evidence="5">
    <location>
        <begin position="366"/>
        <end position="387"/>
    </location>
</feature>
<keyword evidence="8" id="KW-1185">Reference proteome</keyword>